<proteinExistence type="predicted"/>
<dbReference type="PROSITE" id="PS51257">
    <property type="entry name" value="PROKAR_LIPOPROTEIN"/>
    <property type="match status" value="1"/>
</dbReference>
<dbReference type="CDD" id="cd08662">
    <property type="entry name" value="M13"/>
    <property type="match status" value="1"/>
</dbReference>
<evidence type="ECO:0000313" key="11">
    <source>
        <dbReference type="Proteomes" id="UP000295414"/>
    </source>
</evidence>
<dbReference type="Pfam" id="PF05649">
    <property type="entry name" value="Peptidase_M13_N"/>
    <property type="match status" value="1"/>
</dbReference>
<dbReference type="PRINTS" id="PR00786">
    <property type="entry name" value="NEPRILYSIN"/>
</dbReference>
<feature type="chain" id="PRO_5020470417" evidence="7">
    <location>
        <begin position="26"/>
        <end position="708"/>
    </location>
</feature>
<keyword evidence="6" id="KW-0482">Metalloprotease</keyword>
<evidence type="ECO:0000256" key="4">
    <source>
        <dbReference type="ARBA" id="ARBA00022801"/>
    </source>
</evidence>
<protein>
    <submittedName>
        <fullName evidence="10">Endothelin-converting enzyme</fullName>
    </submittedName>
</protein>
<evidence type="ECO:0000256" key="1">
    <source>
        <dbReference type="ARBA" id="ARBA00001947"/>
    </source>
</evidence>
<sequence>MPSVSLRRTPLAIATLCAVAGLTLAACKPAEAPKAAATPQAAATPAASPSIGIDLAGMDTSVAPGDDFYAYANGTWQKTAEIPADRSSTGVFYTVFEKAEKRLADLVQGLQKQDPAAGSNERKIADYYAAYMDEAGIEGRGLAPLQPTLDAIAQINDRKALSAYLGSTLRADVDPINATNYYTENLFGLFVAAGLDDPSKNVGYLLQGGLGMPDREYYLSSDPAMARNRQAYKAYIAALLKQAGTPEAEAKKQAEAIFGLELQIAKAQASVVDTQDIHKANNPWPTAELGKRAPGIDWPAFLEAAQLSAQPTLVAWQPEAVKKLSALVASAPLPVWKDYLRFHAISHNASLLPKAYADLRFGFYGTQLSGTTQQRDRWKRALAATNDALGDAIGQLYVKQYFPASSKAQVEAMVANILAAFRDGVDQLAWMSPQTKAEAKQKAESMRVMVGYPDHWRDYSSLEVKADDALGNAQRAQLAEYRHQLAKLGQTPDRGEWWMTPQTVNAVNLPLQNAMNFPAAILEAPFFDPHADAAANYGAIGAVIGHEISHGFDNLGAEFDAQGRLHNWWTPEDAAHFKAATEKLVKQYDAYEVLPGLHINGQQTLGENIADVAGLQAALAAYHKSLGGKPAPVINGLTGDQRFFIAFAQAWRTKMRDPALRAQVVGNEHAPGPWRALTVRNLDGWYPTFDVKDGQKLYLAPEARVKIW</sequence>
<dbReference type="PROSITE" id="PS51885">
    <property type="entry name" value="NEPRILYSIN"/>
    <property type="match status" value="1"/>
</dbReference>
<organism evidence="10 11">
    <name type="scientific">Thermomonas haemolytica</name>
    <dbReference type="NCBI Taxonomy" id="141949"/>
    <lineage>
        <taxon>Bacteria</taxon>
        <taxon>Pseudomonadati</taxon>
        <taxon>Pseudomonadota</taxon>
        <taxon>Gammaproteobacteria</taxon>
        <taxon>Lysobacterales</taxon>
        <taxon>Lysobacteraceae</taxon>
        <taxon>Thermomonas</taxon>
    </lineage>
</organism>
<keyword evidence="7" id="KW-0732">Signal</keyword>
<dbReference type="GO" id="GO:0016485">
    <property type="term" value="P:protein processing"/>
    <property type="evidence" value="ECO:0007669"/>
    <property type="project" value="TreeGrafter"/>
</dbReference>
<evidence type="ECO:0000256" key="5">
    <source>
        <dbReference type="ARBA" id="ARBA00022833"/>
    </source>
</evidence>
<evidence type="ECO:0000313" key="10">
    <source>
        <dbReference type="EMBL" id="TCT21685.1"/>
    </source>
</evidence>
<keyword evidence="5" id="KW-0862">Zinc</keyword>
<dbReference type="PANTHER" id="PTHR11733">
    <property type="entry name" value="ZINC METALLOPROTEASE FAMILY M13 NEPRILYSIN-RELATED"/>
    <property type="match status" value="1"/>
</dbReference>
<keyword evidence="3" id="KW-0479">Metal-binding</keyword>
<dbReference type="InterPro" id="IPR018497">
    <property type="entry name" value="Peptidase_M13_C"/>
</dbReference>
<keyword evidence="11" id="KW-1185">Reference proteome</keyword>
<dbReference type="GO" id="GO:0005886">
    <property type="term" value="C:plasma membrane"/>
    <property type="evidence" value="ECO:0007669"/>
    <property type="project" value="TreeGrafter"/>
</dbReference>
<dbReference type="InterPro" id="IPR042089">
    <property type="entry name" value="Peptidase_M13_dom_2"/>
</dbReference>
<keyword evidence="2" id="KW-0645">Protease</keyword>
<dbReference type="OrthoDB" id="9775677at2"/>
<dbReference type="Gene3D" id="3.40.390.10">
    <property type="entry name" value="Collagenase (Catalytic Domain)"/>
    <property type="match status" value="1"/>
</dbReference>
<comment type="cofactor">
    <cofactor evidence="1">
        <name>Zn(2+)</name>
        <dbReference type="ChEBI" id="CHEBI:29105"/>
    </cofactor>
</comment>
<dbReference type="InterPro" id="IPR000718">
    <property type="entry name" value="Peptidase_M13"/>
</dbReference>
<evidence type="ECO:0000256" key="3">
    <source>
        <dbReference type="ARBA" id="ARBA00022723"/>
    </source>
</evidence>
<feature type="signal peptide" evidence="7">
    <location>
        <begin position="1"/>
        <end position="25"/>
    </location>
</feature>
<evidence type="ECO:0000259" key="8">
    <source>
        <dbReference type="Pfam" id="PF01431"/>
    </source>
</evidence>
<reference evidence="10 11" key="1">
    <citation type="submission" date="2019-03" db="EMBL/GenBank/DDBJ databases">
        <title>Genomic Encyclopedia of Type Strains, Phase IV (KMG-IV): sequencing the most valuable type-strain genomes for metagenomic binning, comparative biology and taxonomic classification.</title>
        <authorList>
            <person name="Goeker M."/>
        </authorList>
    </citation>
    <scope>NUCLEOTIDE SEQUENCE [LARGE SCALE GENOMIC DNA]</scope>
    <source>
        <strain evidence="10 11">DSM 13605</strain>
    </source>
</reference>
<accession>A0A4R3MZ25</accession>
<evidence type="ECO:0000256" key="7">
    <source>
        <dbReference type="SAM" id="SignalP"/>
    </source>
</evidence>
<dbReference type="InterPro" id="IPR024079">
    <property type="entry name" value="MetalloPept_cat_dom_sf"/>
</dbReference>
<keyword evidence="4" id="KW-0378">Hydrolase</keyword>
<dbReference type="RefSeq" id="WP_114960785.1">
    <property type="nucleotide sequence ID" value="NZ_MSZW01000003.1"/>
</dbReference>
<dbReference type="AlphaFoldDB" id="A0A4R3MZ25"/>
<dbReference type="EMBL" id="SMAP01000009">
    <property type="protein sequence ID" value="TCT21685.1"/>
    <property type="molecule type" value="Genomic_DNA"/>
</dbReference>
<dbReference type="Pfam" id="PF01431">
    <property type="entry name" value="Peptidase_M13"/>
    <property type="match status" value="1"/>
</dbReference>
<dbReference type="Gene3D" id="1.10.1380.10">
    <property type="entry name" value="Neutral endopeptidase , domain2"/>
    <property type="match status" value="1"/>
</dbReference>
<name>A0A4R3MZ25_9GAMM</name>
<gene>
    <name evidence="10" type="ORF">EDC34_109105</name>
</gene>
<comment type="caution">
    <text evidence="10">The sequence shown here is derived from an EMBL/GenBank/DDBJ whole genome shotgun (WGS) entry which is preliminary data.</text>
</comment>
<dbReference type="Proteomes" id="UP000295414">
    <property type="component" value="Unassembled WGS sequence"/>
</dbReference>
<evidence type="ECO:0000256" key="2">
    <source>
        <dbReference type="ARBA" id="ARBA00022670"/>
    </source>
</evidence>
<dbReference type="InterPro" id="IPR008753">
    <property type="entry name" value="Peptidase_M13_N"/>
</dbReference>
<feature type="domain" description="Peptidase M13 N-terminal" evidence="9">
    <location>
        <begin position="64"/>
        <end position="453"/>
    </location>
</feature>
<dbReference type="PANTHER" id="PTHR11733:SF211">
    <property type="entry name" value="OLIGOPEPTIDASE LIPOPROTEIN M13 FAMILY"/>
    <property type="match status" value="1"/>
</dbReference>
<feature type="domain" description="Peptidase M13 C-terminal" evidence="8">
    <location>
        <begin position="505"/>
        <end position="705"/>
    </location>
</feature>
<evidence type="ECO:0000259" key="9">
    <source>
        <dbReference type="Pfam" id="PF05649"/>
    </source>
</evidence>
<dbReference type="GO" id="GO:0004222">
    <property type="term" value="F:metalloendopeptidase activity"/>
    <property type="evidence" value="ECO:0007669"/>
    <property type="project" value="InterPro"/>
</dbReference>
<dbReference type="SUPFAM" id="SSF55486">
    <property type="entry name" value="Metalloproteases ('zincins'), catalytic domain"/>
    <property type="match status" value="1"/>
</dbReference>
<evidence type="ECO:0000256" key="6">
    <source>
        <dbReference type="ARBA" id="ARBA00023049"/>
    </source>
</evidence>
<dbReference type="GO" id="GO:0046872">
    <property type="term" value="F:metal ion binding"/>
    <property type="evidence" value="ECO:0007669"/>
    <property type="project" value="UniProtKB-KW"/>
</dbReference>